<keyword evidence="3" id="KW-1185">Reference proteome</keyword>
<dbReference type="CDD" id="cd00590">
    <property type="entry name" value="RRM_SF"/>
    <property type="match status" value="1"/>
</dbReference>
<evidence type="ECO:0000313" key="2">
    <source>
        <dbReference type="EMBL" id="KAJ4845647.1"/>
    </source>
</evidence>
<feature type="compositionally biased region" description="Low complexity" evidence="1">
    <location>
        <begin position="44"/>
        <end position="56"/>
    </location>
</feature>
<dbReference type="OrthoDB" id="360390at2759"/>
<feature type="region of interest" description="Disordered" evidence="1">
    <location>
        <begin position="1"/>
        <end position="68"/>
    </location>
</feature>
<dbReference type="Gene3D" id="3.30.70.330">
    <property type="match status" value="1"/>
</dbReference>
<feature type="region of interest" description="Disordered" evidence="1">
    <location>
        <begin position="186"/>
        <end position="207"/>
    </location>
</feature>
<protein>
    <recommendedName>
        <fullName evidence="4">RRM domain-containing protein</fullName>
    </recommendedName>
</protein>
<feature type="compositionally biased region" description="Pro residues" evidence="1">
    <location>
        <begin position="31"/>
        <end position="43"/>
    </location>
</feature>
<dbReference type="Proteomes" id="UP001141552">
    <property type="component" value="Unassembled WGS sequence"/>
</dbReference>
<proteinExistence type="predicted"/>
<evidence type="ECO:0008006" key="4">
    <source>
        <dbReference type="Google" id="ProtNLM"/>
    </source>
</evidence>
<dbReference type="EMBL" id="JAKUCV010001611">
    <property type="protein sequence ID" value="KAJ4845647.1"/>
    <property type="molecule type" value="Genomic_DNA"/>
</dbReference>
<comment type="caution">
    <text evidence="2">The sequence shown here is derived from an EMBL/GenBank/DDBJ whole genome shotgun (WGS) entry which is preliminary data.</text>
</comment>
<evidence type="ECO:0000313" key="3">
    <source>
        <dbReference type="Proteomes" id="UP001141552"/>
    </source>
</evidence>
<sequence length="623" mass="69133">MVRTSPMSPGLLPKHPPAALVPGQSSRDPFSFPPTPTHPPRSFPSPTSSSYLTPSFQRSTLPHSHPFQNTKPSYFSKWSRNQIQKAIDNREISSFYVENLPTNWTAVDVHMTVAKFSDVYDVFIPSKRSKKGNRFCFIRVKPYPDSKSILTNINHIQSPNGLLRAFIAKNRNITYKSSLFHTPKPTLSPPINPTKSNKPFADAVSGSSTESKTPKIWWTTYRRGPRVMKMLLSFQNLKSVNGSTDVLLPLAANPSTNSTSTTCFCLMASTGFQELFNLLSAFMGKLSDLSPETESRSRLDRAFLHILTTLCHPIDRSFSVTINNTVHHITLQEIPPNHPTLPSSQPVNSFPSTSDFNLINLDPESHRPASISPVFGNLSASDTRAELLKAPADQDPFGLTEIIEKPNMSAVPPHTHICRHGPRPSMHITPLFSPNSPIISPQNFNSQPLCSHAHKIQMQPPTLFQNGASTSHPITPYQSSLPTSPSSEPSVLDSSRTPSLSLSYPLLNPNFINNLIERRINLPLKNNKAFKQKKTKRITTNGSATSSISDHHIRCANKRLVFFSHPPPSPIPFAELEVDQTINVGTALGWRMPNDDSAVRRLTTSLVENEVVAWNRSLAEDDA</sequence>
<dbReference type="AlphaFoldDB" id="A0A9Q0GBC5"/>
<gene>
    <name evidence="2" type="ORF">Tsubulata_042223</name>
</gene>
<organism evidence="2 3">
    <name type="scientific">Turnera subulata</name>
    <dbReference type="NCBI Taxonomy" id="218843"/>
    <lineage>
        <taxon>Eukaryota</taxon>
        <taxon>Viridiplantae</taxon>
        <taxon>Streptophyta</taxon>
        <taxon>Embryophyta</taxon>
        <taxon>Tracheophyta</taxon>
        <taxon>Spermatophyta</taxon>
        <taxon>Magnoliopsida</taxon>
        <taxon>eudicotyledons</taxon>
        <taxon>Gunneridae</taxon>
        <taxon>Pentapetalae</taxon>
        <taxon>rosids</taxon>
        <taxon>fabids</taxon>
        <taxon>Malpighiales</taxon>
        <taxon>Passifloraceae</taxon>
        <taxon>Turnera</taxon>
    </lineage>
</organism>
<feature type="compositionally biased region" description="Low complexity" evidence="1">
    <location>
        <begin position="476"/>
        <end position="495"/>
    </location>
</feature>
<evidence type="ECO:0000256" key="1">
    <source>
        <dbReference type="SAM" id="MobiDB-lite"/>
    </source>
</evidence>
<accession>A0A9Q0GBC5</accession>
<reference evidence="2" key="2">
    <citation type="journal article" date="2023" name="Plants (Basel)">
        <title>Annotation of the Turnera subulata (Passifloraceae) Draft Genome Reveals the S-Locus Evolved after the Divergence of Turneroideae from Passifloroideae in a Stepwise Manner.</title>
        <authorList>
            <person name="Henning P.M."/>
            <person name="Roalson E.H."/>
            <person name="Mir W."/>
            <person name="McCubbin A.G."/>
            <person name="Shore J.S."/>
        </authorList>
    </citation>
    <scope>NUCLEOTIDE SEQUENCE</scope>
    <source>
        <strain evidence="2">F60SS</strain>
    </source>
</reference>
<dbReference type="InterPro" id="IPR012677">
    <property type="entry name" value="Nucleotide-bd_a/b_plait_sf"/>
</dbReference>
<dbReference type="InterPro" id="IPR035979">
    <property type="entry name" value="RBD_domain_sf"/>
</dbReference>
<dbReference type="SUPFAM" id="SSF54928">
    <property type="entry name" value="RNA-binding domain, RBD"/>
    <property type="match status" value="1"/>
</dbReference>
<feature type="compositionally biased region" description="Polar residues" evidence="1">
    <location>
        <begin position="57"/>
        <end position="68"/>
    </location>
</feature>
<dbReference type="GO" id="GO:0003676">
    <property type="term" value="F:nucleic acid binding"/>
    <property type="evidence" value="ECO:0007669"/>
    <property type="project" value="InterPro"/>
</dbReference>
<reference evidence="2" key="1">
    <citation type="submission" date="2022-02" db="EMBL/GenBank/DDBJ databases">
        <authorList>
            <person name="Henning P.M."/>
            <person name="McCubbin A.G."/>
            <person name="Shore J.S."/>
        </authorList>
    </citation>
    <scope>NUCLEOTIDE SEQUENCE</scope>
    <source>
        <strain evidence="2">F60SS</strain>
        <tissue evidence="2">Leaves</tissue>
    </source>
</reference>
<feature type="compositionally biased region" description="Polar residues" evidence="1">
    <location>
        <begin position="462"/>
        <end position="473"/>
    </location>
</feature>
<feature type="region of interest" description="Disordered" evidence="1">
    <location>
        <begin position="462"/>
        <end position="495"/>
    </location>
</feature>
<name>A0A9Q0GBC5_9ROSI</name>